<protein>
    <recommendedName>
        <fullName evidence="4">Tetratricopeptide repeat protein</fullName>
    </recommendedName>
</protein>
<keyword evidence="1" id="KW-0175">Coiled coil</keyword>
<evidence type="ECO:0000256" key="1">
    <source>
        <dbReference type="SAM" id="Coils"/>
    </source>
</evidence>
<gene>
    <name evidence="2" type="ORF">A4V02_02880</name>
</gene>
<dbReference type="InterPro" id="IPR011990">
    <property type="entry name" value="TPR-like_helical_dom_sf"/>
</dbReference>
<evidence type="ECO:0000313" key="3">
    <source>
        <dbReference type="Proteomes" id="UP000186351"/>
    </source>
</evidence>
<sequence length="477" mass="54027">MRLTGYIIAGAMAITWGTAPAQTIDDARQMMLDGDYAAALPIFEKALSAKPKDASLNQWVGVCLLRSGNPKKAERYLKVADERKLIDAPRYLAEAAFEQYEFSKATDLLDRYEEGIDNANKKKARKAPKITKSPEADELRRRTMLGQAMLDRVEKIVVIDSMAVDRDEFFKFYHLSPESGTLNSTDVMPEDYEIAEPSEVYMPQSGEFRIWSAPDKDENYVLMGATRLIDGTWDTPHPLGSALDAGGDSNYPFMMPDGVTLYYANNGPESIGGYDIFISRKDENGFLQPQNIGMPYNSTYDDYLLAIDEVNGVGWWATDRNRLGDKITIYRFIPSDLRVNYPVDTPGLAAHARIDSFRSTWPADADYTEMLQRIDSAEYVSGKSHPDFYFALPGNRIITTWDELRTPAARNAMEEYLDACRRLDRNLKELDSMRMRYAGGDRAVAGRITSMEQEVERERTALREMSNKVVRANEKTR</sequence>
<dbReference type="EMBL" id="CP015402">
    <property type="protein sequence ID" value="ANU62768.1"/>
    <property type="molecule type" value="Genomic_DNA"/>
</dbReference>
<reference evidence="3" key="1">
    <citation type="submission" date="2016-04" db="EMBL/GenBank/DDBJ databases">
        <title>Complete Genome Sequences of Twelve Strains of a Stable Defined Moderately Diverse Mouse Microbiota 2 (sDMDMm2).</title>
        <authorList>
            <person name="Uchimura Y."/>
            <person name="Wyss M."/>
            <person name="Brugiroux S."/>
            <person name="Limenitakis J.P."/>
            <person name="Stecher B."/>
            <person name="McCoy K.D."/>
            <person name="Macpherson A.J."/>
        </authorList>
    </citation>
    <scope>NUCLEOTIDE SEQUENCE [LARGE SCALE GENOMIC DNA]</scope>
    <source>
        <strain evidence="3">YL27</strain>
    </source>
</reference>
<keyword evidence="3" id="KW-1185">Reference proteome</keyword>
<dbReference type="Gene3D" id="1.25.40.10">
    <property type="entry name" value="Tetratricopeptide repeat domain"/>
    <property type="match status" value="1"/>
</dbReference>
<accession>A0A1Z2XE86</accession>
<evidence type="ECO:0008006" key="4">
    <source>
        <dbReference type="Google" id="ProtNLM"/>
    </source>
</evidence>
<organism evidence="2 3">
    <name type="scientific">Muribaculum intestinale</name>
    <dbReference type="NCBI Taxonomy" id="1796646"/>
    <lineage>
        <taxon>Bacteria</taxon>
        <taxon>Pseudomonadati</taxon>
        <taxon>Bacteroidota</taxon>
        <taxon>Bacteroidia</taxon>
        <taxon>Bacteroidales</taxon>
        <taxon>Muribaculaceae</taxon>
        <taxon>Muribaculum</taxon>
    </lineage>
</organism>
<dbReference type="Pfam" id="PF14559">
    <property type="entry name" value="TPR_19"/>
    <property type="match status" value="1"/>
</dbReference>
<dbReference type="Proteomes" id="UP000186351">
    <property type="component" value="Chromosome"/>
</dbReference>
<dbReference type="SUPFAM" id="SSF48452">
    <property type="entry name" value="TPR-like"/>
    <property type="match status" value="1"/>
</dbReference>
<accession>A0A1B1S7J9</accession>
<dbReference type="OrthoDB" id="1110381at2"/>
<dbReference type="GeneID" id="65535787"/>
<dbReference type="RefSeq" id="WP_068960148.1">
    <property type="nucleotide sequence ID" value="NZ_CAJTAP010000002.1"/>
</dbReference>
<dbReference type="AlphaFoldDB" id="A0A1B1S7J9"/>
<proteinExistence type="predicted"/>
<feature type="coiled-coil region" evidence="1">
    <location>
        <begin position="413"/>
        <end position="475"/>
    </location>
</feature>
<evidence type="ECO:0000313" key="2">
    <source>
        <dbReference type="EMBL" id="ANU62768.1"/>
    </source>
</evidence>
<name>A0A1B1S7J9_9BACT</name>
<dbReference type="KEGG" id="pary:A4V02_02880"/>
<dbReference type="STRING" id="1796646.A4V02_02880"/>